<dbReference type="InterPro" id="IPR027417">
    <property type="entry name" value="P-loop_NTPase"/>
</dbReference>
<keyword evidence="4" id="KW-1185">Reference proteome</keyword>
<accession>A0A439DPU3</accession>
<protein>
    <recommendedName>
        <fullName evidence="2">Toprim domain-containing protein</fullName>
    </recommendedName>
</protein>
<feature type="compositionally biased region" description="Low complexity" evidence="1">
    <location>
        <begin position="573"/>
        <end position="582"/>
    </location>
</feature>
<dbReference type="SUPFAM" id="SSF56731">
    <property type="entry name" value="DNA primase core"/>
    <property type="match status" value="1"/>
</dbReference>
<sequence length="658" mass="71035">MLVYCHAGCQTPDVLAAVRLELCDLFDDRRESVYEYPDGRRVHRTPDKRFFQKGETQGTALYRADRIGTAETVYVCEGEKDVLAVESVGGAAVCPAMGAGKAHKFDWSPLRGKRVIVVADRDEAGRKHAAQVAELLDGIAASVAVVEAATGKDAADHIAAGKTLEQLVSLTDGMPRLWRATDLRPAAQARWLAKGRLPLASISLLVGDEGIGKSLLWVWIVAAVTTGKPLPEFGIPERDPQHVILVFTEDDWSPTVRPRLEVAGADLTRIQVICTEDDGSGAPTFPRDLHLIEQADPPPALVVVDAWLDTVPPGLPVRDPQQARQALHPWRELATATDAAVLLLCHTNRVASANARDRYGATGELRKKARMTLYAQIDDDGRLVVGPEKMNTAAPIPASAFTITAVQHFPATEDGDGTVPLLTYAGESERTAREHIADAYDTDHGTDSQDRADAERWLRDYLAQEGPRARSADAKREAAKAGISDKMLRRARNRLGVTISYEGMPATSVWSLPEQTRDDAPNGRAQPSVSEGTTDTTGDRASIHAGHARYAQLCPHDPKGHNRANQVPPAQTPPDSTVVPTDTELRPSRAQQAAPGGLTPSTPGQTERVQQTLAKVRNGDRSPLCPECSRAPARSDTGRCDLCTTKVRHGNLDNGGAS</sequence>
<evidence type="ECO:0000259" key="2">
    <source>
        <dbReference type="PROSITE" id="PS50880"/>
    </source>
</evidence>
<evidence type="ECO:0000313" key="3">
    <source>
        <dbReference type="EMBL" id="RWA17581.1"/>
    </source>
</evidence>
<dbReference type="InterPro" id="IPR006171">
    <property type="entry name" value="TOPRIM_dom"/>
</dbReference>
<dbReference type="Gene3D" id="3.40.1360.10">
    <property type="match status" value="1"/>
</dbReference>
<dbReference type="SUPFAM" id="SSF52540">
    <property type="entry name" value="P-loop containing nucleoside triphosphate hydrolases"/>
    <property type="match status" value="1"/>
</dbReference>
<comment type="caution">
    <text evidence="3">The sequence shown here is derived from an EMBL/GenBank/DDBJ whole genome shotgun (WGS) entry which is preliminary data.</text>
</comment>
<reference evidence="3 4" key="1">
    <citation type="submission" date="2013-06" db="EMBL/GenBank/DDBJ databases">
        <title>The draft sequence of the Mycobacterium elephantis genome.</title>
        <authorList>
            <person name="Pettersson F.B."/>
            <person name="Das S."/>
            <person name="Dasgupta S."/>
            <person name="Bhattacharya A."/>
            <person name="Kirsebom L.A."/>
        </authorList>
    </citation>
    <scope>NUCLEOTIDE SEQUENCE [LARGE SCALE GENOMIC DNA]</scope>
    <source>
        <strain evidence="3 4">DSM 44368</strain>
    </source>
</reference>
<feature type="compositionally biased region" description="Polar residues" evidence="1">
    <location>
        <begin position="599"/>
        <end position="613"/>
    </location>
</feature>
<feature type="compositionally biased region" description="Polar residues" evidence="1">
    <location>
        <begin position="525"/>
        <end position="536"/>
    </location>
</feature>
<dbReference type="EMBL" id="ATDN01000034">
    <property type="protein sequence ID" value="RWA17581.1"/>
    <property type="molecule type" value="Genomic_DNA"/>
</dbReference>
<dbReference type="Pfam" id="PF13481">
    <property type="entry name" value="AAA_25"/>
    <property type="match status" value="1"/>
</dbReference>
<dbReference type="InterPro" id="IPR034154">
    <property type="entry name" value="TOPRIM_DnaG/twinkle"/>
</dbReference>
<proteinExistence type="predicted"/>
<evidence type="ECO:0000256" key="1">
    <source>
        <dbReference type="SAM" id="MobiDB-lite"/>
    </source>
</evidence>
<name>A0A439DPU3_9MYCO</name>
<dbReference type="Proteomes" id="UP000287177">
    <property type="component" value="Unassembled WGS sequence"/>
</dbReference>
<feature type="domain" description="Toprim" evidence="2">
    <location>
        <begin position="71"/>
        <end position="151"/>
    </location>
</feature>
<feature type="region of interest" description="Disordered" evidence="1">
    <location>
        <begin position="510"/>
        <end position="540"/>
    </location>
</feature>
<dbReference type="PROSITE" id="PS50880">
    <property type="entry name" value="TOPRIM"/>
    <property type="match status" value="1"/>
</dbReference>
<dbReference type="Gene3D" id="3.40.50.300">
    <property type="entry name" value="P-loop containing nucleotide triphosphate hydrolases"/>
    <property type="match status" value="1"/>
</dbReference>
<feature type="region of interest" description="Disordered" evidence="1">
    <location>
        <begin position="553"/>
        <end position="636"/>
    </location>
</feature>
<dbReference type="CDD" id="cd01029">
    <property type="entry name" value="TOPRIM_primases"/>
    <property type="match status" value="1"/>
</dbReference>
<organism evidence="3 4">
    <name type="scientific">Mycolicibacterium elephantis DSM 44368</name>
    <dbReference type="NCBI Taxonomy" id="1335622"/>
    <lineage>
        <taxon>Bacteria</taxon>
        <taxon>Bacillati</taxon>
        <taxon>Actinomycetota</taxon>
        <taxon>Actinomycetes</taxon>
        <taxon>Mycobacteriales</taxon>
        <taxon>Mycobacteriaceae</taxon>
        <taxon>Mycolicibacterium</taxon>
    </lineage>
</organism>
<dbReference type="AlphaFoldDB" id="A0A439DPU3"/>
<evidence type="ECO:0000313" key="4">
    <source>
        <dbReference type="Proteomes" id="UP000287177"/>
    </source>
</evidence>
<dbReference type="Pfam" id="PF13362">
    <property type="entry name" value="Toprim_3"/>
    <property type="match status" value="1"/>
</dbReference>
<gene>
    <name evidence="3" type="ORF">MELE44368_05390</name>
</gene>